<sequence>MGKKSAKDIKKILESVGIKADNDQLNKVFSELNGKSELMDVIAQGVGKLASVPVGGAVAVSADPGSAAPAAGSAPAAEEKKDEKKEESEESDDDMGFGLFD</sequence>
<protein>
    <recommendedName>
        <fullName evidence="6">Large ribosomal subunit protein P2</fullName>
    </recommendedName>
    <alternativeName>
        <fullName evidence="7">60S acidic ribosomal protein P2</fullName>
    </alternativeName>
</protein>
<dbReference type="GO" id="GO:0022625">
    <property type="term" value="C:cytosolic large ribosomal subunit"/>
    <property type="evidence" value="ECO:0007669"/>
    <property type="project" value="InterPro"/>
</dbReference>
<dbReference type="FunFam" id="1.10.10.1410:FF:000002">
    <property type="entry name" value="60S acidic ribosomal protein P2"/>
    <property type="match status" value="1"/>
</dbReference>
<dbReference type="Gene3D" id="1.10.10.1410">
    <property type="match status" value="1"/>
</dbReference>
<feature type="region of interest" description="Disordered" evidence="8">
    <location>
        <begin position="61"/>
        <end position="101"/>
    </location>
</feature>
<accession>A0A1A6GF20</accession>
<evidence type="ECO:0000256" key="4">
    <source>
        <dbReference type="ARBA" id="ARBA00023274"/>
    </source>
</evidence>
<dbReference type="Pfam" id="PF00428">
    <property type="entry name" value="Ribosomal_60s"/>
    <property type="match status" value="1"/>
</dbReference>
<dbReference type="EMBL" id="LZPO01097221">
    <property type="protein sequence ID" value="OBS64360.1"/>
    <property type="molecule type" value="Genomic_DNA"/>
</dbReference>
<feature type="compositionally biased region" description="Low complexity" evidence="8">
    <location>
        <begin position="61"/>
        <end position="76"/>
    </location>
</feature>
<keyword evidence="10" id="KW-1185">Reference proteome</keyword>
<dbReference type="GO" id="GO:0003735">
    <property type="term" value="F:structural constituent of ribosome"/>
    <property type="evidence" value="ECO:0007669"/>
    <property type="project" value="InterPro"/>
</dbReference>
<comment type="subunit">
    <text evidence="5">Heterodimer with RPLP1 at the lateral ribosomal stalk of the large ribosomal subunit.</text>
</comment>
<dbReference type="STRING" id="56216.A0A1A6GF20"/>
<comment type="function">
    <text evidence="1">Plays an important role in the elongation step of protein synthesis.</text>
</comment>
<dbReference type="HAMAP" id="MF_01478">
    <property type="entry name" value="Ribosomal_L12_arch"/>
    <property type="match status" value="1"/>
</dbReference>
<organism evidence="9 10">
    <name type="scientific">Neotoma lepida</name>
    <name type="common">Desert woodrat</name>
    <dbReference type="NCBI Taxonomy" id="56216"/>
    <lineage>
        <taxon>Eukaryota</taxon>
        <taxon>Metazoa</taxon>
        <taxon>Chordata</taxon>
        <taxon>Craniata</taxon>
        <taxon>Vertebrata</taxon>
        <taxon>Euteleostomi</taxon>
        <taxon>Mammalia</taxon>
        <taxon>Eutheria</taxon>
        <taxon>Euarchontoglires</taxon>
        <taxon>Glires</taxon>
        <taxon>Rodentia</taxon>
        <taxon>Myomorpha</taxon>
        <taxon>Muroidea</taxon>
        <taxon>Cricetidae</taxon>
        <taxon>Neotominae</taxon>
        <taxon>Neotoma</taxon>
    </lineage>
</organism>
<evidence type="ECO:0000256" key="5">
    <source>
        <dbReference type="ARBA" id="ARBA00023611"/>
    </source>
</evidence>
<dbReference type="GO" id="GO:0002182">
    <property type="term" value="P:cytoplasmic translational elongation"/>
    <property type="evidence" value="ECO:0007669"/>
    <property type="project" value="InterPro"/>
</dbReference>
<keyword evidence="4" id="KW-0687">Ribonucleoprotein</keyword>
<comment type="caution">
    <text evidence="9">The sequence shown here is derived from an EMBL/GenBank/DDBJ whole genome shotgun (WGS) entry which is preliminary data.</text>
</comment>
<dbReference type="InterPro" id="IPR038716">
    <property type="entry name" value="P1/P2_N_sf"/>
</dbReference>
<dbReference type="InterPro" id="IPR027534">
    <property type="entry name" value="Ribosomal_P1/P2"/>
</dbReference>
<evidence type="ECO:0000256" key="7">
    <source>
        <dbReference type="ARBA" id="ARBA00035443"/>
    </source>
</evidence>
<feature type="compositionally biased region" description="Basic and acidic residues" evidence="8">
    <location>
        <begin position="77"/>
        <end position="87"/>
    </location>
</feature>
<evidence type="ECO:0000256" key="8">
    <source>
        <dbReference type="SAM" id="MobiDB-lite"/>
    </source>
</evidence>
<evidence type="ECO:0000256" key="1">
    <source>
        <dbReference type="ARBA" id="ARBA00003362"/>
    </source>
</evidence>
<dbReference type="Proteomes" id="UP000092124">
    <property type="component" value="Unassembled WGS sequence"/>
</dbReference>
<evidence type="ECO:0000256" key="6">
    <source>
        <dbReference type="ARBA" id="ARBA00035301"/>
    </source>
</evidence>
<gene>
    <name evidence="9" type="ORF">A6R68_07101</name>
</gene>
<reference evidence="9 10" key="1">
    <citation type="submission" date="2016-06" db="EMBL/GenBank/DDBJ databases">
        <title>The Draft Genome Sequence and Annotation of the Desert Woodrat Neotoma lepida.</title>
        <authorList>
            <person name="Campbell M."/>
            <person name="Oakeson K.F."/>
            <person name="Yandell M."/>
            <person name="Halpert J.R."/>
            <person name="Dearing D."/>
        </authorList>
    </citation>
    <scope>NUCLEOTIDE SEQUENCE [LARGE SCALE GENOMIC DNA]</scope>
    <source>
        <strain evidence="9">417</strain>
        <tissue evidence="9">Liver</tissue>
    </source>
</reference>
<evidence type="ECO:0000313" key="10">
    <source>
        <dbReference type="Proteomes" id="UP000092124"/>
    </source>
</evidence>
<dbReference type="PANTHER" id="PTHR21141:SF5">
    <property type="entry name" value="LARGE RIBOSOMAL SUBUNIT PROTEIN P2"/>
    <property type="match status" value="1"/>
</dbReference>
<proteinExistence type="inferred from homology"/>
<keyword evidence="3" id="KW-0689">Ribosomal protein</keyword>
<evidence type="ECO:0000256" key="3">
    <source>
        <dbReference type="ARBA" id="ARBA00022980"/>
    </source>
</evidence>
<comment type="similarity">
    <text evidence="2">Belongs to the eukaryotic ribosomal protein P1/P2 family.</text>
</comment>
<dbReference type="CDD" id="cd05833">
    <property type="entry name" value="Ribosomal_P2"/>
    <property type="match status" value="1"/>
</dbReference>
<evidence type="ECO:0000256" key="2">
    <source>
        <dbReference type="ARBA" id="ARBA00005436"/>
    </source>
</evidence>
<dbReference type="OrthoDB" id="1227494at2759"/>
<dbReference type="InterPro" id="IPR044076">
    <property type="entry name" value="Ribosomal_P2"/>
</dbReference>
<dbReference type="AlphaFoldDB" id="A0A1A6GF20"/>
<name>A0A1A6GF20_NEOLE</name>
<dbReference type="PANTHER" id="PTHR21141">
    <property type="entry name" value="60S ACIDIC RIBOSOMAL PROTEIN FAMILY MEMBER"/>
    <property type="match status" value="1"/>
</dbReference>
<evidence type="ECO:0000313" key="9">
    <source>
        <dbReference type="EMBL" id="OBS64360.1"/>
    </source>
</evidence>